<dbReference type="OrthoDB" id="2659073at2759"/>
<feature type="compositionally biased region" description="Polar residues" evidence="1">
    <location>
        <begin position="128"/>
        <end position="140"/>
    </location>
</feature>
<name>A0A4S4MNJ5_9APHY</name>
<sequence length="212" mass="23458">GVEGTKVLLDKTIGVFRDRSIVWLVNGYDAVNDPEFVVQGWGMCKAGSSGYNLSYASLISFEARQELNHLATTDPEFFKEITQNADGEELPDTELHLPEDDFDEDDAEDVDSATKIKDVINDILDPSRPTTHRFNVGNQLDSDDEDGIEGFGAGDSDSDADYEPAAIVAEEFVVAVDDHSVAEGLLGRGKRVRKASRRYLSADWCRYDDNDE</sequence>
<gene>
    <name evidence="2" type="ORF">EUX98_g6727</name>
</gene>
<organism evidence="2 3">
    <name type="scientific">Antrodiella citrinella</name>
    <dbReference type="NCBI Taxonomy" id="2447956"/>
    <lineage>
        <taxon>Eukaryota</taxon>
        <taxon>Fungi</taxon>
        <taxon>Dikarya</taxon>
        <taxon>Basidiomycota</taxon>
        <taxon>Agaricomycotina</taxon>
        <taxon>Agaricomycetes</taxon>
        <taxon>Polyporales</taxon>
        <taxon>Steccherinaceae</taxon>
        <taxon>Antrodiella</taxon>
    </lineage>
</organism>
<feature type="non-terminal residue" evidence="2">
    <location>
        <position position="1"/>
    </location>
</feature>
<dbReference type="Proteomes" id="UP000308730">
    <property type="component" value="Unassembled WGS sequence"/>
</dbReference>
<evidence type="ECO:0000256" key="1">
    <source>
        <dbReference type="SAM" id="MobiDB-lite"/>
    </source>
</evidence>
<dbReference type="AlphaFoldDB" id="A0A4S4MNJ5"/>
<feature type="region of interest" description="Disordered" evidence="1">
    <location>
        <begin position="128"/>
        <end position="157"/>
    </location>
</feature>
<evidence type="ECO:0000313" key="2">
    <source>
        <dbReference type="EMBL" id="THH27459.1"/>
    </source>
</evidence>
<comment type="caution">
    <text evidence="2">The sequence shown here is derived from an EMBL/GenBank/DDBJ whole genome shotgun (WGS) entry which is preliminary data.</text>
</comment>
<keyword evidence="3" id="KW-1185">Reference proteome</keyword>
<evidence type="ECO:0000313" key="3">
    <source>
        <dbReference type="Proteomes" id="UP000308730"/>
    </source>
</evidence>
<proteinExistence type="predicted"/>
<reference evidence="2 3" key="1">
    <citation type="submission" date="2019-02" db="EMBL/GenBank/DDBJ databases">
        <title>Genome sequencing of the rare red list fungi Antrodiella citrinella (Flaviporus citrinellus).</title>
        <authorList>
            <person name="Buettner E."/>
            <person name="Kellner H."/>
        </authorList>
    </citation>
    <scope>NUCLEOTIDE SEQUENCE [LARGE SCALE GENOMIC DNA]</scope>
    <source>
        <strain evidence="2 3">DSM 108506</strain>
    </source>
</reference>
<protein>
    <submittedName>
        <fullName evidence="2">Uncharacterized protein</fullName>
    </submittedName>
</protein>
<dbReference type="EMBL" id="SGPM01000250">
    <property type="protein sequence ID" value="THH27459.1"/>
    <property type="molecule type" value="Genomic_DNA"/>
</dbReference>
<accession>A0A4S4MNJ5</accession>